<proteinExistence type="predicted"/>
<organism evidence="1 2">
    <name type="scientific">Pseudomonas fungipugnans</name>
    <dbReference type="NCBI Taxonomy" id="3024217"/>
    <lineage>
        <taxon>Bacteria</taxon>
        <taxon>Pseudomonadati</taxon>
        <taxon>Pseudomonadota</taxon>
        <taxon>Gammaproteobacteria</taxon>
        <taxon>Pseudomonadales</taxon>
        <taxon>Pseudomonadaceae</taxon>
        <taxon>Pseudomonas</taxon>
    </lineage>
</organism>
<name>A0ABT6QG36_9PSED</name>
<keyword evidence="2" id="KW-1185">Reference proteome</keyword>
<gene>
    <name evidence="1" type="ORF">POF45_00100</name>
</gene>
<sequence>MSEQTLQALLAERVTAYAQSDRPRELIDEGIEKLFKEVVSDTFRSYGDFGGAIKDAVKAALPANVTDMFELQRYNALVANALSQRWEQAAMGSLILERAEKSIADVLTGEGLLTGEVSLKKLLDEFVEHHKESAAEGRWERPEIRVEEGDGSHSHKTMHIYFDPEPEDSYRSSHYSSSSRSNYSLKHALHISIKGERETGDRWKPTLAFGEVYSAKLDDKKIAIDMQVYSKWERMLASLYFGNAILVMDCDPDDLSYGLYD</sequence>
<dbReference type="EMBL" id="JARBWL010000001">
    <property type="protein sequence ID" value="MDI2589835.1"/>
    <property type="molecule type" value="Genomic_DNA"/>
</dbReference>
<evidence type="ECO:0000313" key="1">
    <source>
        <dbReference type="EMBL" id="MDI2589835.1"/>
    </source>
</evidence>
<dbReference type="Proteomes" id="UP001159100">
    <property type="component" value="Unassembled WGS sequence"/>
</dbReference>
<evidence type="ECO:0000313" key="2">
    <source>
        <dbReference type="Proteomes" id="UP001159100"/>
    </source>
</evidence>
<accession>A0ABT6QG36</accession>
<dbReference type="RefSeq" id="WP_282314690.1">
    <property type="nucleotide sequence ID" value="NZ_JARBWL010000001.1"/>
</dbReference>
<reference evidence="1 2" key="1">
    <citation type="submission" date="2023-02" db="EMBL/GenBank/DDBJ databases">
        <title>Pseudomonas chrutzelriedensis sp. nov., a potently antifungal strain isolated from moss.</title>
        <authorList>
            <person name="Schnyder A."/>
            <person name="Kalawong R."/>
            <person name="Eberl L."/>
            <person name="Agnoli K."/>
        </authorList>
    </citation>
    <scope>NUCLEOTIDE SEQUENCE [LARGE SCALE GENOMIC DNA]</scope>
    <source>
        <strain evidence="1 2">681</strain>
    </source>
</reference>
<protein>
    <submittedName>
        <fullName evidence="1">Uncharacterized protein</fullName>
    </submittedName>
</protein>
<comment type="caution">
    <text evidence="1">The sequence shown here is derived from an EMBL/GenBank/DDBJ whole genome shotgun (WGS) entry which is preliminary data.</text>
</comment>